<dbReference type="OrthoDB" id="2156623at2759"/>
<reference evidence="1" key="2">
    <citation type="submission" date="2017-10" db="EMBL/GenBank/DDBJ databases">
        <title>Ladona fulva Genome sequencing and assembly.</title>
        <authorList>
            <person name="Murali S."/>
            <person name="Richards S."/>
            <person name="Bandaranaike D."/>
            <person name="Bellair M."/>
            <person name="Blankenburg K."/>
            <person name="Chao H."/>
            <person name="Dinh H."/>
            <person name="Doddapaneni H."/>
            <person name="Dugan-Rocha S."/>
            <person name="Elkadiri S."/>
            <person name="Gnanaolivu R."/>
            <person name="Hernandez B."/>
            <person name="Skinner E."/>
            <person name="Javaid M."/>
            <person name="Lee S."/>
            <person name="Li M."/>
            <person name="Ming W."/>
            <person name="Munidasa M."/>
            <person name="Muniz J."/>
            <person name="Nguyen L."/>
            <person name="Hughes D."/>
            <person name="Osuji N."/>
            <person name="Pu L.-L."/>
            <person name="Puazo M."/>
            <person name="Qu C."/>
            <person name="Quiroz J."/>
            <person name="Raj R."/>
            <person name="Weissenberger G."/>
            <person name="Xin Y."/>
            <person name="Zou X."/>
            <person name="Han Y."/>
            <person name="Worley K."/>
            <person name="Muzny D."/>
            <person name="Gibbs R."/>
        </authorList>
    </citation>
    <scope>NUCLEOTIDE SEQUENCE</scope>
    <source>
        <strain evidence="1">Sampled in the wild</strain>
    </source>
</reference>
<sequence length="130" mass="15104">MQAAHAEVERWVARGEKLSEDNRLLGERVSSLEKEAASLALELKASESRYRQEVAAHQETQRSRLVSKEEANLEVVKGLQAKLNEEKSARQKAESCWQEKERQMSMLSVDYRQIQQRLQKLEGEHRQEVE</sequence>
<reference evidence="1" key="1">
    <citation type="submission" date="2013-04" db="EMBL/GenBank/DDBJ databases">
        <authorList>
            <person name="Qu J."/>
            <person name="Murali S.C."/>
            <person name="Bandaranaike D."/>
            <person name="Bellair M."/>
            <person name="Blankenburg K."/>
            <person name="Chao H."/>
            <person name="Dinh H."/>
            <person name="Doddapaneni H."/>
            <person name="Downs B."/>
            <person name="Dugan-Rocha S."/>
            <person name="Elkadiri S."/>
            <person name="Gnanaolivu R.D."/>
            <person name="Hernandez B."/>
            <person name="Javaid M."/>
            <person name="Jayaseelan J.C."/>
            <person name="Lee S."/>
            <person name="Li M."/>
            <person name="Ming W."/>
            <person name="Munidasa M."/>
            <person name="Muniz J."/>
            <person name="Nguyen L."/>
            <person name="Ongeri F."/>
            <person name="Osuji N."/>
            <person name="Pu L.-L."/>
            <person name="Puazo M."/>
            <person name="Qu C."/>
            <person name="Quiroz J."/>
            <person name="Raj R."/>
            <person name="Weissenberger G."/>
            <person name="Xin Y."/>
            <person name="Zou X."/>
            <person name="Han Y."/>
            <person name="Richards S."/>
            <person name="Worley K."/>
            <person name="Muzny D."/>
            <person name="Gibbs R."/>
        </authorList>
    </citation>
    <scope>NUCLEOTIDE SEQUENCE</scope>
    <source>
        <strain evidence="1">Sampled in the wild</strain>
    </source>
</reference>
<gene>
    <name evidence="1" type="ORF">J437_LFUL000250</name>
</gene>
<dbReference type="EMBL" id="KZ308147">
    <property type="protein sequence ID" value="KAG8222955.1"/>
    <property type="molecule type" value="Genomic_DNA"/>
</dbReference>
<accession>A0A8K0JUL0</accession>
<evidence type="ECO:0000313" key="2">
    <source>
        <dbReference type="Proteomes" id="UP000792457"/>
    </source>
</evidence>
<proteinExistence type="predicted"/>
<dbReference type="Gene3D" id="1.20.5.340">
    <property type="match status" value="1"/>
</dbReference>
<dbReference type="AlphaFoldDB" id="A0A8K0JUL0"/>
<protein>
    <submittedName>
        <fullName evidence="1">Uncharacterized protein</fullName>
    </submittedName>
</protein>
<keyword evidence="2" id="KW-1185">Reference proteome</keyword>
<feature type="non-terminal residue" evidence="1">
    <location>
        <position position="1"/>
    </location>
</feature>
<dbReference type="Proteomes" id="UP000792457">
    <property type="component" value="Unassembled WGS sequence"/>
</dbReference>
<comment type="caution">
    <text evidence="1">The sequence shown here is derived from an EMBL/GenBank/DDBJ whole genome shotgun (WGS) entry which is preliminary data.</text>
</comment>
<name>A0A8K0JUL0_LADFU</name>
<organism evidence="1 2">
    <name type="scientific">Ladona fulva</name>
    <name type="common">Scarce chaser dragonfly</name>
    <name type="synonym">Libellula fulva</name>
    <dbReference type="NCBI Taxonomy" id="123851"/>
    <lineage>
        <taxon>Eukaryota</taxon>
        <taxon>Metazoa</taxon>
        <taxon>Ecdysozoa</taxon>
        <taxon>Arthropoda</taxon>
        <taxon>Hexapoda</taxon>
        <taxon>Insecta</taxon>
        <taxon>Pterygota</taxon>
        <taxon>Palaeoptera</taxon>
        <taxon>Odonata</taxon>
        <taxon>Epiprocta</taxon>
        <taxon>Anisoptera</taxon>
        <taxon>Libelluloidea</taxon>
        <taxon>Libellulidae</taxon>
        <taxon>Ladona</taxon>
    </lineage>
</organism>
<evidence type="ECO:0000313" key="1">
    <source>
        <dbReference type="EMBL" id="KAG8222955.1"/>
    </source>
</evidence>